<name>A0ABP0GJG5_CLALP</name>
<keyword evidence="4" id="KW-1185">Reference proteome</keyword>
<evidence type="ECO:0000313" key="3">
    <source>
        <dbReference type="EMBL" id="CAK8691881.1"/>
    </source>
</evidence>
<gene>
    <name evidence="3" type="ORF">CVLEPA_LOCUS24627</name>
</gene>
<feature type="region of interest" description="Disordered" evidence="1">
    <location>
        <begin position="125"/>
        <end position="187"/>
    </location>
</feature>
<dbReference type="PANTHER" id="PTHR11365:SF2">
    <property type="entry name" value="5-OXOPROLINASE"/>
    <property type="match status" value="1"/>
</dbReference>
<organism evidence="3 4">
    <name type="scientific">Clavelina lepadiformis</name>
    <name type="common">Light-bulb sea squirt</name>
    <name type="synonym">Ascidia lepadiformis</name>
    <dbReference type="NCBI Taxonomy" id="159417"/>
    <lineage>
        <taxon>Eukaryota</taxon>
        <taxon>Metazoa</taxon>
        <taxon>Chordata</taxon>
        <taxon>Tunicata</taxon>
        <taxon>Ascidiacea</taxon>
        <taxon>Aplousobranchia</taxon>
        <taxon>Clavelinidae</taxon>
        <taxon>Clavelina</taxon>
    </lineage>
</organism>
<dbReference type="EMBL" id="CAWYQH010000125">
    <property type="protein sequence ID" value="CAK8691881.1"/>
    <property type="molecule type" value="Genomic_DNA"/>
</dbReference>
<dbReference type="PANTHER" id="PTHR11365">
    <property type="entry name" value="5-OXOPROLINASE RELATED"/>
    <property type="match status" value="1"/>
</dbReference>
<proteinExistence type="predicted"/>
<comment type="caution">
    <text evidence="3">The sequence shown here is derived from an EMBL/GenBank/DDBJ whole genome shotgun (WGS) entry which is preliminary data.</text>
</comment>
<protein>
    <recommendedName>
        <fullName evidence="2">Hydantoinase B/oxoprolinase domain-containing protein</fullName>
    </recommendedName>
</protein>
<evidence type="ECO:0000256" key="1">
    <source>
        <dbReference type="SAM" id="MobiDB-lite"/>
    </source>
</evidence>
<evidence type="ECO:0000259" key="2">
    <source>
        <dbReference type="Pfam" id="PF02538"/>
    </source>
</evidence>
<feature type="domain" description="Hydantoinase B/oxoprolinase" evidence="2">
    <location>
        <begin position="4"/>
        <end position="70"/>
    </location>
</feature>
<dbReference type="InterPro" id="IPR003692">
    <property type="entry name" value="Hydantoinase_B"/>
</dbReference>
<feature type="compositionally biased region" description="Basic residues" evidence="1">
    <location>
        <begin position="132"/>
        <end position="147"/>
    </location>
</feature>
<accession>A0ABP0GJG5</accession>
<feature type="compositionally biased region" description="Basic and acidic residues" evidence="1">
    <location>
        <begin position="148"/>
        <end position="187"/>
    </location>
</feature>
<dbReference type="Pfam" id="PF02538">
    <property type="entry name" value="Hydantoinase_B"/>
    <property type="match status" value="1"/>
</dbReference>
<dbReference type="Proteomes" id="UP001642483">
    <property type="component" value="Unassembled WGS sequence"/>
</dbReference>
<reference evidence="3 4" key="1">
    <citation type="submission" date="2024-02" db="EMBL/GenBank/DDBJ databases">
        <authorList>
            <person name="Daric V."/>
            <person name="Darras S."/>
        </authorList>
    </citation>
    <scope>NUCLEOTIDE SEQUENCE [LARGE SCALE GENOMIC DNA]</scope>
</reference>
<dbReference type="InterPro" id="IPR045079">
    <property type="entry name" value="Oxoprolinase-like"/>
</dbReference>
<sequence length="221" mass="24163">MNRQELLDFSCAFFGHDGCLVSNAPHIPVHLGAMQDGVQYQMWAIDINKGDCILSNHPCAEGVHLPDLTVKVTAILMPPGDFARCSGTHNLHGNLADLRALVAANQKALGDPPGPGAYIVLRVGSGPSLHGTHPKPRRGRGQKSAARRVHDNGRRTSRFMRDGRRISDQPPRGDRLAGGQRDVRFRGDIPYGDKQLERAESDQQVCHHLLPQVHGGLRHPS</sequence>
<evidence type="ECO:0000313" key="4">
    <source>
        <dbReference type="Proteomes" id="UP001642483"/>
    </source>
</evidence>